<reference evidence="3 4" key="1">
    <citation type="submission" date="2020-08" db="EMBL/GenBank/DDBJ databases">
        <title>Genomic Encyclopedia of Type Strains, Phase IV (KMG-IV): sequencing the most valuable type-strain genomes for metagenomic binning, comparative biology and taxonomic classification.</title>
        <authorList>
            <person name="Goeker M."/>
        </authorList>
    </citation>
    <scope>NUCLEOTIDE SEQUENCE [LARGE SCALE GENOMIC DNA]</scope>
    <source>
        <strain evidence="3 4">DSM 29007</strain>
    </source>
</reference>
<keyword evidence="4" id="KW-1185">Reference proteome</keyword>
<dbReference type="PANTHER" id="PTHR45947">
    <property type="entry name" value="SULFOQUINOVOSYL TRANSFERASE SQD2"/>
    <property type="match status" value="1"/>
</dbReference>
<dbReference type="InterPro" id="IPR028098">
    <property type="entry name" value="Glyco_trans_4-like_N"/>
</dbReference>
<evidence type="ECO:0000313" key="4">
    <source>
        <dbReference type="Proteomes" id="UP000582837"/>
    </source>
</evidence>
<feature type="domain" description="Glycosyl transferase family 1" evidence="1">
    <location>
        <begin position="302"/>
        <end position="360"/>
    </location>
</feature>
<protein>
    <submittedName>
        <fullName evidence="3">Glycosyltransferase involved in cell wall biosynthesis</fullName>
    </submittedName>
</protein>
<evidence type="ECO:0000259" key="1">
    <source>
        <dbReference type="Pfam" id="PF00534"/>
    </source>
</evidence>
<dbReference type="SUPFAM" id="SSF53756">
    <property type="entry name" value="UDP-Glycosyltransferase/glycogen phosphorylase"/>
    <property type="match status" value="2"/>
</dbReference>
<proteinExistence type="predicted"/>
<organism evidence="3 4">
    <name type="scientific">Longimicrobium terrae</name>
    <dbReference type="NCBI Taxonomy" id="1639882"/>
    <lineage>
        <taxon>Bacteria</taxon>
        <taxon>Pseudomonadati</taxon>
        <taxon>Gemmatimonadota</taxon>
        <taxon>Longimicrobiia</taxon>
        <taxon>Longimicrobiales</taxon>
        <taxon>Longimicrobiaceae</taxon>
        <taxon>Longimicrobium</taxon>
    </lineage>
</organism>
<dbReference type="PANTHER" id="PTHR45947:SF3">
    <property type="entry name" value="SULFOQUINOVOSYL TRANSFERASE SQD2"/>
    <property type="match status" value="1"/>
</dbReference>
<accession>A0A841H2M7</accession>
<dbReference type="InterPro" id="IPR001296">
    <property type="entry name" value="Glyco_trans_1"/>
</dbReference>
<comment type="caution">
    <text evidence="3">The sequence shown here is derived from an EMBL/GenBank/DDBJ whole genome shotgun (WGS) entry which is preliminary data.</text>
</comment>
<gene>
    <name evidence="3" type="ORF">HNQ61_003880</name>
</gene>
<dbReference type="Proteomes" id="UP000582837">
    <property type="component" value="Unassembled WGS sequence"/>
</dbReference>
<dbReference type="Gene3D" id="3.40.50.2000">
    <property type="entry name" value="Glycogen Phosphorylase B"/>
    <property type="match status" value="3"/>
</dbReference>
<dbReference type="InterPro" id="IPR050194">
    <property type="entry name" value="Glycosyltransferase_grp1"/>
</dbReference>
<dbReference type="AlphaFoldDB" id="A0A841H2M7"/>
<sequence length="547" mass="61035">MICILHGYLLEGSGSNLWTRSIVESLCRQGETVHLMAQENHPERYEFISEARFYRPDGTVETRFRRAPSTSGCCILHQPDLGDTLPVYVWDKYEEFPRVVPLVDLPDDEVEEYVQRNTRALLRIVKEQGITAIHANHAVLMSVVAQRVKAATGVPFSIMPHGSALEFAVKRQKRYHTMAVSAFTDASLVFVHGDEMRQRVRTILGDVPGLEDKFMDLHLGVDTSQFQPVPRSGRREMAARMAAVLADTPRGRQPGHSEPMLARLRGGMGHDELRELLAEEPAYDGKAPDAEVEARLDAIHWESDPTLLFVGRLISTKGIQGVVAALPFILRERPEMRLIIVGHGPLRRPLEALLWALEHGERELVQTIVAWGRDLEGAPEGESEGAELTQVARFLEQVEARGELDAYYQAARDHVRPDRVIFTGYLTHRELAFLFPCCDAAVFPSVVKEAGPLVFLEALAAGSFPLGTYFAGMKASIDAVADSLPAGDGDAMKLDPATERTVADIVRRVPAALDMGEKHKETLYRVARERFDWTSVARTLHQELNEL</sequence>
<dbReference type="Pfam" id="PF13439">
    <property type="entry name" value="Glyco_transf_4"/>
    <property type="match status" value="1"/>
</dbReference>
<evidence type="ECO:0000259" key="2">
    <source>
        <dbReference type="Pfam" id="PF13439"/>
    </source>
</evidence>
<feature type="domain" description="Glycosyltransferase subfamily 4-like N-terminal" evidence="2">
    <location>
        <begin position="95"/>
        <end position="224"/>
    </location>
</feature>
<dbReference type="Pfam" id="PF00534">
    <property type="entry name" value="Glycos_transf_1"/>
    <property type="match status" value="2"/>
</dbReference>
<evidence type="ECO:0000313" key="3">
    <source>
        <dbReference type="EMBL" id="MBB6072218.1"/>
    </source>
</evidence>
<name>A0A841H2M7_9BACT</name>
<keyword evidence="3" id="KW-0808">Transferase</keyword>
<dbReference type="GO" id="GO:0016757">
    <property type="term" value="F:glycosyltransferase activity"/>
    <property type="evidence" value="ECO:0007669"/>
    <property type="project" value="InterPro"/>
</dbReference>
<feature type="domain" description="Glycosyl transferase family 1" evidence="1">
    <location>
        <begin position="412"/>
        <end position="469"/>
    </location>
</feature>
<dbReference type="EMBL" id="JACHIA010000013">
    <property type="protein sequence ID" value="MBB6072218.1"/>
    <property type="molecule type" value="Genomic_DNA"/>
</dbReference>
<dbReference type="RefSeq" id="WP_170032115.1">
    <property type="nucleotide sequence ID" value="NZ_JABDTL010000001.1"/>
</dbReference>